<sequence>MTALLLVLRSVIVSAAVRAGLAPAPGSGDRWGVAYGRGLTVTWGSDLTADDEIEAHWTIIGHPTETRRIRTVDDIQRFEADFTSAIEEAAS</sequence>
<organism evidence="1">
    <name type="scientific">Siphoviridae sp. ctksc2</name>
    <dbReference type="NCBI Taxonomy" id="2825645"/>
    <lineage>
        <taxon>Viruses</taxon>
        <taxon>Duplodnaviria</taxon>
        <taxon>Heunggongvirae</taxon>
        <taxon>Uroviricota</taxon>
        <taxon>Caudoviricetes</taxon>
    </lineage>
</organism>
<accession>A0A8S5URR8</accession>
<proteinExistence type="predicted"/>
<dbReference type="EMBL" id="BK016127">
    <property type="protein sequence ID" value="DAF97192.1"/>
    <property type="molecule type" value="Genomic_DNA"/>
</dbReference>
<reference evidence="1" key="1">
    <citation type="journal article" date="2021" name="Proc. Natl. Acad. Sci. U.S.A.">
        <title>A Catalog of Tens of Thousands of Viruses from Human Metagenomes Reveals Hidden Associations with Chronic Diseases.</title>
        <authorList>
            <person name="Tisza M.J."/>
            <person name="Buck C.B."/>
        </authorList>
    </citation>
    <scope>NUCLEOTIDE SEQUENCE</scope>
    <source>
        <strain evidence="1">Ctksc2</strain>
    </source>
</reference>
<evidence type="ECO:0000313" key="1">
    <source>
        <dbReference type="EMBL" id="DAF97192.1"/>
    </source>
</evidence>
<protein>
    <submittedName>
        <fullName evidence="1">Uncharacterized protein</fullName>
    </submittedName>
</protein>
<name>A0A8S5URR8_9CAUD</name>